<feature type="region of interest" description="Disordered" evidence="1">
    <location>
        <begin position="214"/>
        <end position="319"/>
    </location>
</feature>
<sequence>MTSVDDLDDAAAHLAQFQRSEPVFDSCREVSTKEAWLDSFHRGCLAKSLNDKPRIYSQARELPCRNIPAGIFDDQPALRGSEVTQEGPSLSGLESPTQAEAATPQIPHGVLRSAVILEDFSLPPQEIDAQPPLLFSFDEFFTFLLSDKWEGPTSLRIVDGQLLERLLTTFYTLERTGQVNTHWTHAFLRNRRPNPAFLENGKAQTVKEVQRQENGKLLEQQPQERQATRKNEVQEQQQQQLQKNQKKQSSSPDVKDTRTLPQKKSNKEKGPESVPELDEKQGKAEGGIFTGENQPPVGQEGEVIDEKEVPPDLPPPKVK</sequence>
<organism evidence="2 3">
    <name type="scientific">Aplysia californica</name>
    <name type="common">California sea hare</name>
    <dbReference type="NCBI Taxonomy" id="6500"/>
    <lineage>
        <taxon>Eukaryota</taxon>
        <taxon>Metazoa</taxon>
        <taxon>Spiralia</taxon>
        <taxon>Lophotrochozoa</taxon>
        <taxon>Mollusca</taxon>
        <taxon>Gastropoda</taxon>
        <taxon>Heterobranchia</taxon>
        <taxon>Euthyneura</taxon>
        <taxon>Tectipleura</taxon>
        <taxon>Aplysiida</taxon>
        <taxon>Aplysioidea</taxon>
        <taxon>Aplysiidae</taxon>
        <taxon>Aplysia</taxon>
    </lineage>
</organism>
<evidence type="ECO:0000313" key="3">
    <source>
        <dbReference type="RefSeq" id="XP_005089091.3"/>
    </source>
</evidence>
<accession>A0ABM0JAC3</accession>
<gene>
    <name evidence="3" type="primary">LOC101864346</name>
</gene>
<protein>
    <submittedName>
        <fullName evidence="3">Uncharacterized protein LOC101864346</fullName>
    </submittedName>
</protein>
<feature type="region of interest" description="Disordered" evidence="1">
    <location>
        <begin position="80"/>
        <end position="100"/>
    </location>
</feature>
<dbReference type="GeneID" id="101864346"/>
<evidence type="ECO:0000313" key="2">
    <source>
        <dbReference type="Proteomes" id="UP000694888"/>
    </source>
</evidence>
<feature type="compositionally biased region" description="Basic and acidic residues" evidence="1">
    <location>
        <begin position="265"/>
        <end position="283"/>
    </location>
</feature>
<evidence type="ECO:0000256" key="1">
    <source>
        <dbReference type="SAM" id="MobiDB-lite"/>
    </source>
</evidence>
<proteinExistence type="predicted"/>
<reference evidence="3" key="1">
    <citation type="submission" date="2025-08" db="UniProtKB">
        <authorList>
            <consortium name="RefSeq"/>
        </authorList>
    </citation>
    <scope>IDENTIFICATION</scope>
</reference>
<keyword evidence="2" id="KW-1185">Reference proteome</keyword>
<name>A0ABM0JAC3_APLCA</name>
<feature type="compositionally biased region" description="Low complexity" evidence="1">
    <location>
        <begin position="234"/>
        <end position="251"/>
    </location>
</feature>
<dbReference type="RefSeq" id="XP_005089091.3">
    <property type="nucleotide sequence ID" value="XM_005089034.3"/>
</dbReference>
<feature type="compositionally biased region" description="Polar residues" evidence="1">
    <location>
        <begin position="82"/>
        <end position="100"/>
    </location>
</feature>
<dbReference type="Proteomes" id="UP000694888">
    <property type="component" value="Unplaced"/>
</dbReference>